<dbReference type="KEGG" id="capn:CBG49_12400"/>
<dbReference type="SUPFAM" id="SSF54001">
    <property type="entry name" value="Cysteine proteinases"/>
    <property type="match status" value="1"/>
</dbReference>
<dbReference type="InterPro" id="IPR024618">
    <property type="entry name" value="DUF3857"/>
</dbReference>
<proteinExistence type="predicted"/>
<evidence type="ECO:0000313" key="2">
    <source>
        <dbReference type="EMBL" id="ASF43813.1"/>
    </source>
</evidence>
<gene>
    <name evidence="2" type="ORF">CBG49_12400</name>
</gene>
<name>A0A1Z4BRG1_9FLAO</name>
<evidence type="ECO:0000313" key="3">
    <source>
        <dbReference type="Proteomes" id="UP000197007"/>
    </source>
</evidence>
<evidence type="ECO:0000259" key="1">
    <source>
        <dbReference type="Pfam" id="PF12969"/>
    </source>
</evidence>
<dbReference type="InterPro" id="IPR038765">
    <property type="entry name" value="Papain-like_cys_pep_sf"/>
</dbReference>
<feature type="domain" description="DUF3857" evidence="1">
    <location>
        <begin position="58"/>
        <end position="202"/>
    </location>
</feature>
<keyword evidence="3" id="KW-1185">Reference proteome</keyword>
<dbReference type="Pfam" id="PF12969">
    <property type="entry name" value="DUF3857"/>
    <property type="match status" value="1"/>
</dbReference>
<dbReference type="AlphaFoldDB" id="A0A1Z4BRG1"/>
<protein>
    <recommendedName>
        <fullName evidence="1">DUF3857 domain-containing protein</fullName>
    </recommendedName>
</protein>
<dbReference type="EMBL" id="CP022022">
    <property type="protein sequence ID" value="ASF43813.1"/>
    <property type="molecule type" value="Genomic_DNA"/>
</dbReference>
<reference evidence="3" key="1">
    <citation type="submission" date="2017-06" db="EMBL/GenBank/DDBJ databases">
        <title>Complete genome sequence of Capnocytophaga sp. KCOM 1579 (=ChDC OS43) isolated from a human refractory periapical abscess lesion.</title>
        <authorList>
            <person name="Kook J.-K."/>
            <person name="Park S.-N."/>
            <person name="Lim Y.K."/>
            <person name="Roh H."/>
        </authorList>
    </citation>
    <scope>NUCLEOTIDE SEQUENCE [LARGE SCALE GENOMIC DNA]</scope>
    <source>
        <strain evidence="3">ChDC OS43</strain>
    </source>
</reference>
<dbReference type="RefSeq" id="WP_088594711.1">
    <property type="nucleotide sequence ID" value="NZ_CP022022.1"/>
</dbReference>
<sequence length="667" mass="78685">MQTEEKELYSFAEAADWTNSLSDNEMVQLLVETDFSREQTDEGRDYCYFLHKYSKVDDNSTSDYTLMAYTLTQPENLERASMYDMILEENEYFSIHRISVYRNGQLIDKTADTTIKVLDNEGQSGRGIISSSKKLNFSIKDLHLDDILILEDTKEKVFTEKEFLRRDFMKYVYVTPDTYWAYGKYHFKLINNRNKRVAYKDVFFRDEQGNVIPSQVKYLAQGEAFEIVQENYINPVDPNREIFPFIDFATDSTWKDLSNYIYPLYEEVFKAQPADFAPDLVEKLNGMATLDEKLQYAIEFVQNNIYYVYNADEMNGHKPQAPALTYQNKQGDCKAKCVLLKSILNYLGVEASVVLVNYNSDYYMQFYLPSLLSFNHVIVKINYKGKEYFVDATARNEFGRLEKRAVISFCHFMEILPNQELQVRKPTYFDDFCIDERITLEAKGNIGKIQLLTTYRYNRANSMRSYFKSSNKNERLDSWNNSLFYALNYVNDRKGKDFREIFKDATLQIVKDDKVENEFVVKYEATIEQPYFIDSEGRRFLMYYDGSVLKNSIREHQHSDASFWHNFDSERYEIELKTDENIDTKEKYTVQECDIKNEYFTHKTQKFITKNSGKVIVEYNPLTNIELPLHKLEPIREDYHTMADSNFGIGIDVVEKGFLNSLKRLFK</sequence>
<organism evidence="2 3">
    <name type="scientific">Capnocytophaga endodontalis</name>
    <dbReference type="NCBI Taxonomy" id="2708117"/>
    <lineage>
        <taxon>Bacteria</taxon>
        <taxon>Pseudomonadati</taxon>
        <taxon>Bacteroidota</taxon>
        <taxon>Flavobacteriia</taxon>
        <taxon>Flavobacteriales</taxon>
        <taxon>Flavobacteriaceae</taxon>
        <taxon>Capnocytophaga</taxon>
    </lineage>
</organism>
<dbReference type="Gene3D" id="3.10.620.30">
    <property type="match status" value="1"/>
</dbReference>
<dbReference type="Proteomes" id="UP000197007">
    <property type="component" value="Chromosome"/>
</dbReference>
<accession>A0A1Z4BRG1</accession>